<organism evidence="1 2">
    <name type="scientific">Peptoniphilus indolicus</name>
    <dbReference type="NCBI Taxonomy" id="33030"/>
    <lineage>
        <taxon>Bacteria</taxon>
        <taxon>Bacillati</taxon>
        <taxon>Bacillota</taxon>
        <taxon>Tissierellia</taxon>
        <taxon>Tissierellales</taxon>
        <taxon>Peptoniphilaceae</taxon>
        <taxon>Peptoniphilus</taxon>
    </lineage>
</organism>
<reference evidence="1 2" key="1">
    <citation type="submission" date="2018-06" db="EMBL/GenBank/DDBJ databases">
        <authorList>
            <consortium name="Pathogen Informatics"/>
            <person name="Doyle S."/>
        </authorList>
    </citation>
    <scope>NUCLEOTIDE SEQUENCE [LARGE SCALE GENOMIC DNA]</scope>
    <source>
        <strain evidence="1 2">NCTC11088</strain>
    </source>
</reference>
<dbReference type="Proteomes" id="UP000254777">
    <property type="component" value="Unassembled WGS sequence"/>
</dbReference>
<gene>
    <name evidence="1" type="ORF">NCTC11088_01611</name>
</gene>
<protein>
    <submittedName>
        <fullName evidence="1">Uncharacterized protein</fullName>
    </submittedName>
</protein>
<dbReference type="AlphaFoldDB" id="A0A379DCU4"/>
<sequence>MKKISIDKFKVFREIYKYIKFNPNIEVSLDCIL</sequence>
<proteinExistence type="predicted"/>
<dbReference type="EMBL" id="UGTH01000001">
    <property type="protein sequence ID" value="SUB75808.1"/>
    <property type="molecule type" value="Genomic_DNA"/>
</dbReference>
<evidence type="ECO:0000313" key="1">
    <source>
        <dbReference type="EMBL" id="SUB75808.1"/>
    </source>
</evidence>
<name>A0A379DCU4_9FIRM</name>
<accession>A0A379DCU4</accession>
<evidence type="ECO:0000313" key="2">
    <source>
        <dbReference type="Proteomes" id="UP000254777"/>
    </source>
</evidence>